<dbReference type="AlphaFoldDB" id="A0A6J6WAS3"/>
<evidence type="ECO:0000313" key="8">
    <source>
        <dbReference type="EMBL" id="CAB4901803.1"/>
    </source>
</evidence>
<keyword evidence="1" id="KW-0472">Membrane</keyword>
<dbReference type="EMBL" id="CAFBPG010000018">
    <property type="protein sequence ID" value="CAB5005599.1"/>
    <property type="molecule type" value="Genomic_DNA"/>
</dbReference>
<dbReference type="EMBL" id="CAEZUA010000012">
    <property type="protein sequence ID" value="CAB4583938.1"/>
    <property type="molecule type" value="Genomic_DNA"/>
</dbReference>
<sequence>MKKVIARLRQEEGSVESTLVIIPLLVLFLIAIELIITINYRNLDLSYLQSSTSSTALDNSFSADDEVVSFQDRSSGQTLNLLISHQKRAIPQLIPQIPLLLNVKTHRTDVEAIAVLESAP</sequence>
<name>A0A6J6WAS3_9ZZZZ</name>
<evidence type="ECO:0000256" key="1">
    <source>
        <dbReference type="SAM" id="Phobius"/>
    </source>
</evidence>
<dbReference type="EMBL" id="CAFBQZ010000050">
    <property type="protein sequence ID" value="CAB5073365.1"/>
    <property type="molecule type" value="Genomic_DNA"/>
</dbReference>
<evidence type="ECO:0000313" key="7">
    <source>
        <dbReference type="EMBL" id="CAB4849240.1"/>
    </source>
</evidence>
<evidence type="ECO:0000313" key="6">
    <source>
        <dbReference type="EMBL" id="CAB4809757.1"/>
    </source>
</evidence>
<keyword evidence="1" id="KW-1133">Transmembrane helix</keyword>
<accession>A0A6J6WAS3</accession>
<evidence type="ECO:0000313" key="5">
    <source>
        <dbReference type="EMBL" id="CAB4779677.1"/>
    </source>
</evidence>
<evidence type="ECO:0000313" key="4">
    <source>
        <dbReference type="EMBL" id="CAB4695929.1"/>
    </source>
</evidence>
<dbReference type="EMBL" id="CAEZXT010000024">
    <property type="protein sequence ID" value="CAB4695929.1"/>
    <property type="molecule type" value="Genomic_DNA"/>
</dbReference>
<dbReference type="EMBL" id="CAFBOE010000055">
    <property type="protein sequence ID" value="CAB4975621.1"/>
    <property type="molecule type" value="Genomic_DNA"/>
</dbReference>
<evidence type="ECO:0000313" key="9">
    <source>
        <dbReference type="EMBL" id="CAB4975621.1"/>
    </source>
</evidence>
<dbReference type="EMBL" id="CAEZWS010000027">
    <property type="protein sequence ID" value="CAB4664478.1"/>
    <property type="molecule type" value="Genomic_DNA"/>
</dbReference>
<evidence type="ECO:0000313" key="10">
    <source>
        <dbReference type="EMBL" id="CAB5005599.1"/>
    </source>
</evidence>
<evidence type="ECO:0000313" key="2">
    <source>
        <dbReference type="EMBL" id="CAB4583938.1"/>
    </source>
</evidence>
<dbReference type="EMBL" id="CAFBJH010000021">
    <property type="protein sequence ID" value="CAB4849240.1"/>
    <property type="molecule type" value="Genomic_DNA"/>
</dbReference>
<evidence type="ECO:0000313" key="3">
    <source>
        <dbReference type="EMBL" id="CAB4664478.1"/>
    </source>
</evidence>
<proteinExistence type="predicted"/>
<gene>
    <name evidence="2" type="ORF">UFOPK1773_00347</name>
    <name evidence="3" type="ORF">UFOPK2288_00683</name>
    <name evidence="4" type="ORF">UFOPK2589_00550</name>
    <name evidence="5" type="ORF">UFOPK2931_00694</name>
    <name evidence="6" type="ORF">UFOPK3056_00969</name>
    <name evidence="7" type="ORF">UFOPK3287_00498</name>
    <name evidence="8" type="ORF">UFOPK3558_00720</name>
    <name evidence="9" type="ORF">UFOPK3916_00717</name>
    <name evidence="10" type="ORF">UFOPK4074_00350</name>
    <name evidence="11" type="ORF">UFOPK4372_00727</name>
</gene>
<reference evidence="5" key="1">
    <citation type="submission" date="2020-05" db="EMBL/GenBank/DDBJ databases">
        <authorList>
            <person name="Chiriac C."/>
            <person name="Salcher M."/>
            <person name="Ghai R."/>
            <person name="Kavagutti S V."/>
        </authorList>
    </citation>
    <scope>NUCLEOTIDE SEQUENCE</scope>
</reference>
<dbReference type="EMBL" id="CAEZZZ010000035">
    <property type="protein sequence ID" value="CAB4779677.1"/>
    <property type="molecule type" value="Genomic_DNA"/>
</dbReference>
<organism evidence="5">
    <name type="scientific">freshwater metagenome</name>
    <dbReference type="NCBI Taxonomy" id="449393"/>
    <lineage>
        <taxon>unclassified sequences</taxon>
        <taxon>metagenomes</taxon>
        <taxon>ecological metagenomes</taxon>
    </lineage>
</organism>
<dbReference type="EMBL" id="CAFBMI010000055">
    <property type="protein sequence ID" value="CAB4901803.1"/>
    <property type="molecule type" value="Genomic_DNA"/>
</dbReference>
<keyword evidence="1" id="KW-0812">Transmembrane</keyword>
<protein>
    <submittedName>
        <fullName evidence="5">Unannotated protein</fullName>
    </submittedName>
</protein>
<evidence type="ECO:0000313" key="11">
    <source>
        <dbReference type="EMBL" id="CAB5073365.1"/>
    </source>
</evidence>
<dbReference type="EMBL" id="CAFAAR010000116">
    <property type="protein sequence ID" value="CAB4809757.1"/>
    <property type="molecule type" value="Genomic_DNA"/>
</dbReference>
<feature type="transmembrane region" description="Helical" evidence="1">
    <location>
        <begin position="20"/>
        <end position="40"/>
    </location>
</feature>